<keyword evidence="3" id="KW-1185">Reference proteome</keyword>
<proteinExistence type="predicted"/>
<dbReference type="GeneID" id="24094799"/>
<evidence type="ECO:0000313" key="3">
    <source>
        <dbReference type="Proteomes" id="UP000006352"/>
    </source>
</evidence>
<feature type="compositionally biased region" description="Polar residues" evidence="1">
    <location>
        <begin position="190"/>
        <end position="201"/>
    </location>
</feature>
<organism evidence="2 3">
    <name type="scientific">Fibroporia radiculosa</name>
    <dbReference type="NCBI Taxonomy" id="599839"/>
    <lineage>
        <taxon>Eukaryota</taxon>
        <taxon>Fungi</taxon>
        <taxon>Dikarya</taxon>
        <taxon>Basidiomycota</taxon>
        <taxon>Agaricomycotina</taxon>
        <taxon>Agaricomycetes</taxon>
        <taxon>Polyporales</taxon>
        <taxon>Fibroporiaceae</taxon>
        <taxon>Fibroporia</taxon>
    </lineage>
</organism>
<evidence type="ECO:0000256" key="1">
    <source>
        <dbReference type="SAM" id="MobiDB-lite"/>
    </source>
</evidence>
<dbReference type="RefSeq" id="XP_012179171.1">
    <property type="nucleotide sequence ID" value="XM_012323781.1"/>
</dbReference>
<dbReference type="AlphaFoldDB" id="J4G190"/>
<dbReference type="EMBL" id="HE796954">
    <property type="protein sequence ID" value="CCL99888.1"/>
    <property type="molecule type" value="Genomic_DNA"/>
</dbReference>
<feature type="compositionally biased region" description="Polar residues" evidence="1">
    <location>
        <begin position="213"/>
        <end position="225"/>
    </location>
</feature>
<evidence type="ECO:0000313" key="2">
    <source>
        <dbReference type="EMBL" id="CCL99888.1"/>
    </source>
</evidence>
<name>J4G190_9APHY</name>
<protein>
    <submittedName>
        <fullName evidence="2">Uncharacterized protein</fullName>
    </submittedName>
</protein>
<gene>
    <name evidence="2" type="ORF">FIBRA_01913</name>
</gene>
<feature type="compositionally biased region" description="Basic and acidic residues" evidence="1">
    <location>
        <begin position="154"/>
        <end position="168"/>
    </location>
</feature>
<sequence>MALQLRLSQYPDLYQDNMATSSSRVGSPAPSVRSRTITEGSSCSRYLDLSEWPEQEAEAVQQQMPQQIARAWSEIRESGRRARAFYESGRSPTPSVAGSLNRNGIHDIVEDLLDSIEDRGAAQEGWMLLHERSWSPSEREEDVPSPKSHRTRKEKGELQPIRRSERIARRSLTMSSIDEVDDDEPIEPTTAGSSSSPSKARTTAKIPTPVSPIKQTTGTARSSKSPTKKRR</sequence>
<feature type="region of interest" description="Disordered" evidence="1">
    <location>
        <begin position="133"/>
        <end position="231"/>
    </location>
</feature>
<reference evidence="2 3" key="1">
    <citation type="journal article" date="2012" name="Appl. Environ. Microbiol.">
        <title>Short-read sequencing for genomic analysis of the brown rot fungus Fibroporia radiculosa.</title>
        <authorList>
            <person name="Tang J.D."/>
            <person name="Perkins A.D."/>
            <person name="Sonstegard T.S."/>
            <person name="Schroeder S.G."/>
            <person name="Burgess S.C."/>
            <person name="Diehl S.V."/>
        </authorList>
    </citation>
    <scope>NUCLEOTIDE SEQUENCE [LARGE SCALE GENOMIC DNA]</scope>
    <source>
        <strain evidence="2 3">TFFH 294</strain>
    </source>
</reference>
<dbReference type="HOGENOM" id="CLU_1199843_0_0_1"/>
<dbReference type="Proteomes" id="UP000006352">
    <property type="component" value="Unassembled WGS sequence"/>
</dbReference>
<accession>J4G190</accession>
<dbReference type="InParanoid" id="J4G190"/>